<keyword evidence="3" id="KW-1185">Reference proteome</keyword>
<gene>
    <name evidence="2" type="ORF">NL394_23940</name>
</gene>
<keyword evidence="2" id="KW-0614">Plasmid</keyword>
<dbReference type="Proteomes" id="UP001163293">
    <property type="component" value="Plasmid unnamed6"/>
</dbReference>
<dbReference type="AlphaFoldDB" id="A0AAX3EQD5"/>
<reference evidence="2" key="1">
    <citation type="submission" date="2022-07" db="EMBL/GenBank/DDBJ databases">
        <authorList>
            <person name="Wu T."/>
        </authorList>
    </citation>
    <scope>NUCLEOTIDE SEQUENCE</scope>
    <source>
        <strain evidence="2">SD-1</strain>
        <plasmid evidence="2">unnamed6</plasmid>
    </source>
</reference>
<evidence type="ECO:0000256" key="1">
    <source>
        <dbReference type="SAM" id="MobiDB-lite"/>
    </source>
</evidence>
<feature type="region of interest" description="Disordered" evidence="1">
    <location>
        <begin position="1"/>
        <end position="27"/>
    </location>
</feature>
<evidence type="ECO:0000313" key="2">
    <source>
        <dbReference type="EMBL" id="UYW00212.1"/>
    </source>
</evidence>
<geneLocation type="plasmid" evidence="2 3">
    <name>unnamed6</name>
</geneLocation>
<protein>
    <submittedName>
        <fullName evidence="2">Uncharacterized protein</fullName>
    </submittedName>
</protein>
<dbReference type="RefSeq" id="WP_264450214.1">
    <property type="nucleotide sequence ID" value="NZ_CP101191.1"/>
</dbReference>
<name>A0AAX3EQD5_PAEUR</name>
<proteinExistence type="predicted"/>
<organism evidence="2 3">
    <name type="scientific">Paenarthrobacter ureafaciens</name>
    <dbReference type="NCBI Taxonomy" id="37931"/>
    <lineage>
        <taxon>Bacteria</taxon>
        <taxon>Bacillati</taxon>
        <taxon>Actinomycetota</taxon>
        <taxon>Actinomycetes</taxon>
        <taxon>Micrococcales</taxon>
        <taxon>Micrococcaceae</taxon>
        <taxon>Paenarthrobacter</taxon>
    </lineage>
</organism>
<dbReference type="EMBL" id="CP101191">
    <property type="protein sequence ID" value="UYW00212.1"/>
    <property type="molecule type" value="Genomic_DNA"/>
</dbReference>
<sequence length="101" mass="11177">MAEKIIPGGHEGRAIAGKSPEELETRSQEYYEDVEAIKDAILRQLSAGTDIGELIHNGMLEAQREVAEGYSVLDNRPGSWEAAGLEHLMRHIHAQLDAEKQ</sequence>
<accession>A0AAX3EQD5</accession>
<evidence type="ECO:0000313" key="3">
    <source>
        <dbReference type="Proteomes" id="UP001163293"/>
    </source>
</evidence>